<sequence>MKITLNQVLDNKGISQNQMAKDTGISTSTLRNLNHNRTTRINFDILEKICTYLDCRIEDILCLEKNPA</sequence>
<dbReference type="SMART" id="SM00530">
    <property type="entry name" value="HTH_XRE"/>
    <property type="match status" value="1"/>
</dbReference>
<dbReference type="PROSITE" id="PS50943">
    <property type="entry name" value="HTH_CROC1"/>
    <property type="match status" value="1"/>
</dbReference>
<evidence type="ECO:0000313" key="2">
    <source>
        <dbReference type="EMBL" id="EMZ25752.1"/>
    </source>
</evidence>
<dbReference type="InterPro" id="IPR010982">
    <property type="entry name" value="Lambda_DNA-bd_dom_sf"/>
</dbReference>
<organism evidence="2 3">
    <name type="scientific">Eubacterium plexicaudatum ASF492</name>
    <dbReference type="NCBI Taxonomy" id="1235802"/>
    <lineage>
        <taxon>Bacteria</taxon>
        <taxon>Bacillati</taxon>
        <taxon>Bacillota</taxon>
        <taxon>Clostridia</taxon>
        <taxon>Eubacteriales</taxon>
        <taxon>Eubacteriaceae</taxon>
        <taxon>Eubacterium</taxon>
    </lineage>
</organism>
<name>N2A8N3_9FIRM</name>
<dbReference type="EMBL" id="AQFT01000087">
    <property type="protein sequence ID" value="EMZ25752.1"/>
    <property type="molecule type" value="Genomic_DNA"/>
</dbReference>
<dbReference type="AlphaFoldDB" id="N2A8N3"/>
<dbReference type="CDD" id="cd00093">
    <property type="entry name" value="HTH_XRE"/>
    <property type="match status" value="1"/>
</dbReference>
<dbReference type="eggNOG" id="ENOG50337HQ">
    <property type="taxonomic scope" value="Bacteria"/>
</dbReference>
<accession>N2A8N3</accession>
<comment type="caution">
    <text evidence="2">The sequence shown here is derived from an EMBL/GenBank/DDBJ whole genome shotgun (WGS) entry which is preliminary data.</text>
</comment>
<dbReference type="STRING" id="1235802.C823_02768"/>
<dbReference type="SUPFAM" id="SSF47413">
    <property type="entry name" value="lambda repressor-like DNA-binding domains"/>
    <property type="match status" value="1"/>
</dbReference>
<dbReference type="OrthoDB" id="9804186at2"/>
<dbReference type="GO" id="GO:0003677">
    <property type="term" value="F:DNA binding"/>
    <property type="evidence" value="ECO:0007669"/>
    <property type="project" value="InterPro"/>
</dbReference>
<dbReference type="Proteomes" id="UP000012589">
    <property type="component" value="Unassembled WGS sequence"/>
</dbReference>
<evidence type="ECO:0000259" key="1">
    <source>
        <dbReference type="PROSITE" id="PS50943"/>
    </source>
</evidence>
<reference evidence="2 3" key="1">
    <citation type="journal article" date="2014" name="Genome Announc.">
        <title>Draft genome sequences of the altered schaedler flora, a defined bacterial community from gnotobiotic mice.</title>
        <authorList>
            <person name="Wannemuehler M.J."/>
            <person name="Overstreet A.M."/>
            <person name="Ward D.V."/>
            <person name="Phillips G.J."/>
        </authorList>
    </citation>
    <scope>NUCLEOTIDE SEQUENCE [LARGE SCALE GENOMIC DNA]</scope>
    <source>
        <strain evidence="2 3">ASF492</strain>
    </source>
</reference>
<keyword evidence="3" id="KW-1185">Reference proteome</keyword>
<dbReference type="PATRIC" id="fig|1235802.3.peg.2922"/>
<proteinExistence type="predicted"/>
<dbReference type="PANTHER" id="PTHR37301">
    <property type="entry name" value="DNA-BINDING PROTEIN-RELATED"/>
    <property type="match status" value="1"/>
</dbReference>
<dbReference type="InterPro" id="IPR001387">
    <property type="entry name" value="Cro/C1-type_HTH"/>
</dbReference>
<dbReference type="Gene3D" id="1.10.260.40">
    <property type="entry name" value="lambda repressor-like DNA-binding domains"/>
    <property type="match status" value="1"/>
</dbReference>
<gene>
    <name evidence="2" type="ORF">C823_02768</name>
</gene>
<dbReference type="HOGENOM" id="CLU_066192_31_8_9"/>
<feature type="domain" description="HTH cro/C1-type" evidence="1">
    <location>
        <begin position="5"/>
        <end position="60"/>
    </location>
</feature>
<protein>
    <recommendedName>
        <fullName evidence="1">HTH cro/C1-type domain-containing protein</fullName>
    </recommendedName>
</protein>
<dbReference type="PANTHER" id="PTHR37301:SF1">
    <property type="entry name" value="DNA-BINDING PROTEIN"/>
    <property type="match status" value="1"/>
</dbReference>
<evidence type="ECO:0000313" key="3">
    <source>
        <dbReference type="Proteomes" id="UP000012589"/>
    </source>
</evidence>
<dbReference type="Pfam" id="PF13443">
    <property type="entry name" value="HTH_26"/>
    <property type="match status" value="1"/>
</dbReference>